<sequence length="83" mass="9571">MRALTTLSYIRAFCYRLLGAVAALQPSLIPGLVQLYLYQFSLFHSNQHAFHFHFFPSKQHPSPGNQTFPHTPSRRTATLRQLQ</sequence>
<comment type="caution">
    <text evidence="3">The sequence shown here is derived from an EMBL/GenBank/DDBJ whole genome shotgun (WGS) entry which is preliminary data.</text>
</comment>
<gene>
    <name evidence="3" type="ORF">NP233_g12003</name>
</gene>
<feature type="transmembrane region" description="Helical" evidence="2">
    <location>
        <begin position="12"/>
        <end position="37"/>
    </location>
</feature>
<evidence type="ECO:0000313" key="4">
    <source>
        <dbReference type="Proteomes" id="UP001213000"/>
    </source>
</evidence>
<keyword evidence="4" id="KW-1185">Reference proteome</keyword>
<dbReference type="Proteomes" id="UP001213000">
    <property type="component" value="Unassembled WGS sequence"/>
</dbReference>
<organism evidence="3 4">
    <name type="scientific">Leucocoprinus birnbaumii</name>
    <dbReference type="NCBI Taxonomy" id="56174"/>
    <lineage>
        <taxon>Eukaryota</taxon>
        <taxon>Fungi</taxon>
        <taxon>Dikarya</taxon>
        <taxon>Basidiomycota</taxon>
        <taxon>Agaricomycotina</taxon>
        <taxon>Agaricomycetes</taxon>
        <taxon>Agaricomycetidae</taxon>
        <taxon>Agaricales</taxon>
        <taxon>Agaricineae</taxon>
        <taxon>Agaricaceae</taxon>
        <taxon>Leucocoprinus</taxon>
    </lineage>
</organism>
<accession>A0AAD5VF87</accession>
<dbReference type="EMBL" id="JANIEX010001589">
    <property type="protein sequence ID" value="KAJ3556329.1"/>
    <property type="molecule type" value="Genomic_DNA"/>
</dbReference>
<keyword evidence="2" id="KW-1133">Transmembrane helix</keyword>
<name>A0AAD5VF87_9AGAR</name>
<proteinExistence type="predicted"/>
<protein>
    <submittedName>
        <fullName evidence="3">Uncharacterized protein</fullName>
    </submittedName>
</protein>
<evidence type="ECO:0000256" key="2">
    <source>
        <dbReference type="SAM" id="Phobius"/>
    </source>
</evidence>
<keyword evidence="2" id="KW-0812">Transmembrane</keyword>
<reference evidence="3" key="1">
    <citation type="submission" date="2022-07" db="EMBL/GenBank/DDBJ databases">
        <title>Genome Sequence of Leucocoprinus birnbaumii.</title>
        <authorList>
            <person name="Buettner E."/>
        </authorList>
    </citation>
    <scope>NUCLEOTIDE SEQUENCE</scope>
    <source>
        <strain evidence="3">VT141</strain>
    </source>
</reference>
<feature type="compositionally biased region" description="Polar residues" evidence="1">
    <location>
        <begin position="59"/>
        <end position="83"/>
    </location>
</feature>
<feature type="region of interest" description="Disordered" evidence="1">
    <location>
        <begin position="58"/>
        <end position="83"/>
    </location>
</feature>
<keyword evidence="2" id="KW-0472">Membrane</keyword>
<evidence type="ECO:0000256" key="1">
    <source>
        <dbReference type="SAM" id="MobiDB-lite"/>
    </source>
</evidence>
<dbReference type="AlphaFoldDB" id="A0AAD5VF87"/>
<evidence type="ECO:0000313" key="3">
    <source>
        <dbReference type="EMBL" id="KAJ3556329.1"/>
    </source>
</evidence>